<dbReference type="PATRIC" id="fig|123899.6.peg.1450"/>
<keyword evidence="8 12" id="KW-0630">Potassium</keyword>
<feature type="binding site" evidence="13">
    <location>
        <position position="224"/>
    </location>
    <ligand>
        <name>K(+)</name>
        <dbReference type="ChEBI" id="CHEBI:29103"/>
    </ligand>
</feature>
<dbReference type="InterPro" id="IPR003445">
    <property type="entry name" value="Cat_transpt"/>
</dbReference>
<keyword evidence="7 14" id="KW-0812">Transmembrane</keyword>
<dbReference type="Pfam" id="PF02386">
    <property type="entry name" value="TrkH"/>
    <property type="match status" value="1"/>
</dbReference>
<evidence type="ECO:0000313" key="15">
    <source>
        <dbReference type="EMBL" id="SAI68737.1"/>
    </source>
</evidence>
<proteinExistence type="inferred from homology"/>
<keyword evidence="16" id="KW-1185">Reference proteome</keyword>
<comment type="function">
    <text evidence="12">Low-affinity potassium transport system. Interacts with Trk system potassium uptake protein TrkA.</text>
</comment>
<comment type="similarity">
    <text evidence="2 12">Belongs to the TrkH potassium transport family.</text>
</comment>
<dbReference type="PIRSF" id="PIRSF006247">
    <property type="entry name" value="TrkH"/>
    <property type="match status" value="1"/>
</dbReference>
<dbReference type="InterPro" id="IPR004772">
    <property type="entry name" value="TrkH"/>
</dbReference>
<dbReference type="GO" id="GO:0046872">
    <property type="term" value="F:metal ion binding"/>
    <property type="evidence" value="ECO:0007669"/>
    <property type="project" value="UniProtKB-KW"/>
</dbReference>
<evidence type="ECO:0000256" key="8">
    <source>
        <dbReference type="ARBA" id="ARBA00022958"/>
    </source>
</evidence>
<feature type="binding site" evidence="13">
    <location>
        <position position="115"/>
    </location>
    <ligand>
        <name>K(+)</name>
        <dbReference type="ChEBI" id="CHEBI:29103"/>
    </ligand>
</feature>
<feature type="transmembrane region" description="Helical" evidence="14">
    <location>
        <begin position="236"/>
        <end position="258"/>
    </location>
</feature>
<evidence type="ECO:0000313" key="16">
    <source>
        <dbReference type="Proteomes" id="UP000076825"/>
    </source>
</evidence>
<evidence type="ECO:0000256" key="3">
    <source>
        <dbReference type="ARBA" id="ARBA00022448"/>
    </source>
</evidence>
<dbReference type="eggNOG" id="COG0168">
    <property type="taxonomic scope" value="Bacteria"/>
</dbReference>
<evidence type="ECO:0000256" key="10">
    <source>
        <dbReference type="ARBA" id="ARBA00023065"/>
    </source>
</evidence>
<keyword evidence="9 14" id="KW-1133">Transmembrane helix</keyword>
<gene>
    <name evidence="15" type="primary">trkH</name>
    <name evidence="15" type="ORF">SAMEA3906487_01470</name>
</gene>
<comment type="subcellular location">
    <subcellularLocation>
        <location evidence="1 12">Cell inner membrane</location>
        <topology evidence="1 12">Multi-pass membrane protein</topology>
    </subcellularLocation>
</comment>
<dbReference type="EMBL" id="LT546645">
    <property type="protein sequence ID" value="SAI68737.1"/>
    <property type="molecule type" value="Genomic_DNA"/>
</dbReference>
<keyword evidence="5 12" id="KW-0997">Cell inner membrane</keyword>
<dbReference type="KEGG" id="btrm:SAMEA390648701470"/>
<feature type="transmembrane region" description="Helical" evidence="14">
    <location>
        <begin position="136"/>
        <end position="157"/>
    </location>
</feature>
<evidence type="ECO:0000256" key="14">
    <source>
        <dbReference type="SAM" id="Phobius"/>
    </source>
</evidence>
<dbReference type="GO" id="GO:0015379">
    <property type="term" value="F:potassium:chloride symporter activity"/>
    <property type="evidence" value="ECO:0007669"/>
    <property type="project" value="InterPro"/>
</dbReference>
<dbReference type="OrthoDB" id="9810952at2"/>
<dbReference type="AlphaFoldDB" id="A0A157RDP5"/>
<evidence type="ECO:0000256" key="5">
    <source>
        <dbReference type="ARBA" id="ARBA00022519"/>
    </source>
</evidence>
<evidence type="ECO:0000256" key="9">
    <source>
        <dbReference type="ARBA" id="ARBA00022989"/>
    </source>
</evidence>
<evidence type="ECO:0000256" key="11">
    <source>
        <dbReference type="ARBA" id="ARBA00023136"/>
    </source>
</evidence>
<dbReference type="PANTHER" id="PTHR32024:SF2">
    <property type="entry name" value="TRK SYSTEM POTASSIUM UPTAKE PROTEIN TRKG-RELATED"/>
    <property type="match status" value="1"/>
</dbReference>
<evidence type="ECO:0000256" key="4">
    <source>
        <dbReference type="ARBA" id="ARBA00022475"/>
    </source>
</evidence>
<keyword evidence="3 12" id="KW-0813">Transport</keyword>
<organism evidence="15 16">
    <name type="scientific">Bordetella trematum</name>
    <dbReference type="NCBI Taxonomy" id="123899"/>
    <lineage>
        <taxon>Bacteria</taxon>
        <taxon>Pseudomonadati</taxon>
        <taxon>Pseudomonadota</taxon>
        <taxon>Betaproteobacteria</taxon>
        <taxon>Burkholderiales</taxon>
        <taxon>Alcaligenaceae</taxon>
        <taxon>Bordetella</taxon>
    </lineage>
</organism>
<feature type="transmembrane region" description="Helical" evidence="14">
    <location>
        <begin position="37"/>
        <end position="58"/>
    </location>
</feature>
<feature type="transmembrane region" description="Helical" evidence="14">
    <location>
        <begin position="70"/>
        <end position="93"/>
    </location>
</feature>
<feature type="transmembrane region" description="Helical" evidence="14">
    <location>
        <begin position="279"/>
        <end position="298"/>
    </location>
</feature>
<feature type="transmembrane region" description="Helical" evidence="14">
    <location>
        <begin position="188"/>
        <end position="207"/>
    </location>
</feature>
<keyword evidence="13" id="KW-0479">Metal-binding</keyword>
<feature type="transmembrane region" description="Helical" evidence="14">
    <location>
        <begin position="459"/>
        <end position="487"/>
    </location>
</feature>
<dbReference type="STRING" id="123899.SAMEA3906487_01470"/>
<name>A0A157RDP5_9BORD</name>
<keyword evidence="11 12" id="KW-0472">Membrane</keyword>
<feature type="transmembrane region" description="Helical" evidence="14">
    <location>
        <begin position="335"/>
        <end position="358"/>
    </location>
</feature>
<evidence type="ECO:0000256" key="13">
    <source>
        <dbReference type="PIRSR" id="PIRSR006247-1"/>
    </source>
</evidence>
<feature type="binding site" evidence="13">
    <location>
        <position position="116"/>
    </location>
    <ligand>
        <name>K(+)</name>
        <dbReference type="ChEBI" id="CHEBI:29103"/>
    </ligand>
</feature>
<feature type="binding site" evidence="13">
    <location>
        <position position="439"/>
    </location>
    <ligand>
        <name>K(+)</name>
        <dbReference type="ChEBI" id="CHEBI:29103"/>
    </ligand>
</feature>
<feature type="transmembrane region" description="Helical" evidence="14">
    <location>
        <begin position="7"/>
        <end position="31"/>
    </location>
</feature>
<feature type="binding site" evidence="13">
    <location>
        <position position="225"/>
    </location>
    <ligand>
        <name>K(+)</name>
        <dbReference type="ChEBI" id="CHEBI:29103"/>
    </ligand>
</feature>
<reference evidence="15 16" key="1">
    <citation type="submission" date="2016-04" db="EMBL/GenBank/DDBJ databases">
        <authorList>
            <consortium name="Pathogen Informatics"/>
        </authorList>
    </citation>
    <scope>NUCLEOTIDE SEQUENCE [LARGE SCALE GENOMIC DNA]</scope>
    <source>
        <strain evidence="15 16">H044680328</strain>
    </source>
</reference>
<dbReference type="RefSeq" id="WP_025513982.1">
    <property type="nucleotide sequence ID" value="NZ_CP016340.1"/>
</dbReference>
<evidence type="ECO:0000256" key="1">
    <source>
        <dbReference type="ARBA" id="ARBA00004429"/>
    </source>
</evidence>
<evidence type="ECO:0000256" key="12">
    <source>
        <dbReference type="PIRNR" id="PIRNR006247"/>
    </source>
</evidence>
<evidence type="ECO:0000256" key="7">
    <source>
        <dbReference type="ARBA" id="ARBA00022692"/>
    </source>
</evidence>
<protein>
    <recommendedName>
        <fullName evidence="12">Trk system potassium uptake protein</fullName>
    </recommendedName>
</protein>
<evidence type="ECO:0000256" key="6">
    <source>
        <dbReference type="ARBA" id="ARBA00022538"/>
    </source>
</evidence>
<keyword evidence="6 12" id="KW-0633">Potassium transport</keyword>
<feature type="binding site" evidence="13">
    <location>
        <position position="323"/>
    </location>
    <ligand>
        <name>K(+)</name>
        <dbReference type="ChEBI" id="CHEBI:29103"/>
    </ligand>
</feature>
<dbReference type="GO" id="GO:0005886">
    <property type="term" value="C:plasma membrane"/>
    <property type="evidence" value="ECO:0007669"/>
    <property type="project" value="UniProtKB-SubCell"/>
</dbReference>
<accession>A0A157RDP5</accession>
<sequence length="489" mass="53146">MKRLLATLYVLGLTMVVFALTMLIPLGVAWFGEDKGLKAFIEGFGIAMGIGAGVWLLTHRWRSELHARDGFLLVSIVWAGLPLLASIPFLLYYHDIGQPLSFTHAYFEAMSGLTTTGATVLTGLDDLPRSINLWRVTLIWMGGMGILVLAVAILPLLGVGGHQVVRAETPGPMKDERLTPRIASTAKALYAVYFGFSIVCFLAYRAVGLSWFDAWAHMATTMGLGGFSTYDSGFLQFNSVAVELVAIFFMLISGISFATHFNALRQRSFKPYLTCPQTIPYLTVVLGAGLVISVFLLLKHVYTDPLQALRYGMFNTVSVATTTGFANADYGSWPLFAPLTMLLLSAFATSAGSTGGGIKMIRVILLIKQARNELITMLHPHAVSPVRIGTRIVDQRVIFSVLAFMLVYGLSVGVLSSLLLLSGLDLTTAFGAVMAMINNTGPGLGALGPTGNYGVLSDFQVWVCTFAMLIGRLELLTVLVLFTPWFWRK</sequence>
<evidence type="ECO:0000256" key="2">
    <source>
        <dbReference type="ARBA" id="ARBA00009137"/>
    </source>
</evidence>
<dbReference type="Proteomes" id="UP000076825">
    <property type="component" value="Chromosome 1"/>
</dbReference>
<feature type="binding site" evidence="13">
    <location>
        <position position="322"/>
    </location>
    <ligand>
        <name>K(+)</name>
        <dbReference type="ChEBI" id="CHEBI:29103"/>
    </ligand>
</feature>
<keyword evidence="4 12" id="KW-1003">Cell membrane</keyword>
<dbReference type="GeneID" id="56591240"/>
<feature type="transmembrane region" description="Helical" evidence="14">
    <location>
        <begin position="397"/>
        <end position="421"/>
    </location>
</feature>
<dbReference type="PANTHER" id="PTHR32024">
    <property type="entry name" value="TRK SYSTEM POTASSIUM UPTAKE PROTEIN TRKG-RELATED"/>
    <property type="match status" value="1"/>
</dbReference>
<keyword evidence="10 12" id="KW-0406">Ion transport</keyword>